<dbReference type="AlphaFoldDB" id="A0A8S4PX98"/>
<feature type="transmembrane region" description="Helical" evidence="1">
    <location>
        <begin position="9"/>
        <end position="28"/>
    </location>
</feature>
<protein>
    <submittedName>
        <fullName evidence="2">Uncharacterized protein</fullName>
    </submittedName>
</protein>
<evidence type="ECO:0000256" key="1">
    <source>
        <dbReference type="SAM" id="Phobius"/>
    </source>
</evidence>
<sequence length="153" mass="17846">YRLTTCQQFFFVKIWFVIINMYFWIIFFREHPVEVSNLKAFLGGSCPNCNTNLTWGCCMPTVNYYSIKGHAFCLVDCKGKCQLKGHLGSTANLCKSLWCKLPDFLFMKCNRSNIFIKINNSFFITFQYYALKAIDDSFVIARVGVNNYFCTDF</sequence>
<evidence type="ECO:0000313" key="2">
    <source>
        <dbReference type="EMBL" id="CAH1798018.1"/>
    </source>
</evidence>
<keyword evidence="3" id="KW-1185">Reference proteome</keyword>
<keyword evidence="1" id="KW-1133">Transmembrane helix</keyword>
<comment type="caution">
    <text evidence="2">The sequence shown here is derived from an EMBL/GenBank/DDBJ whole genome shotgun (WGS) entry which is preliminary data.</text>
</comment>
<organism evidence="2 3">
    <name type="scientific">Owenia fusiformis</name>
    <name type="common">Polychaete worm</name>
    <dbReference type="NCBI Taxonomy" id="6347"/>
    <lineage>
        <taxon>Eukaryota</taxon>
        <taxon>Metazoa</taxon>
        <taxon>Spiralia</taxon>
        <taxon>Lophotrochozoa</taxon>
        <taxon>Annelida</taxon>
        <taxon>Polychaeta</taxon>
        <taxon>Sedentaria</taxon>
        <taxon>Canalipalpata</taxon>
        <taxon>Sabellida</taxon>
        <taxon>Oweniida</taxon>
        <taxon>Oweniidae</taxon>
        <taxon>Owenia</taxon>
    </lineage>
</organism>
<reference evidence="2" key="1">
    <citation type="submission" date="2022-03" db="EMBL/GenBank/DDBJ databases">
        <authorList>
            <person name="Martin C."/>
        </authorList>
    </citation>
    <scope>NUCLEOTIDE SEQUENCE</scope>
</reference>
<keyword evidence="1" id="KW-0812">Transmembrane</keyword>
<dbReference type="Proteomes" id="UP000749559">
    <property type="component" value="Unassembled WGS sequence"/>
</dbReference>
<gene>
    <name evidence="2" type="ORF">OFUS_LOCUS22215</name>
</gene>
<keyword evidence="1" id="KW-0472">Membrane</keyword>
<accession>A0A8S4PX98</accession>
<proteinExistence type="predicted"/>
<dbReference type="EMBL" id="CAIIXF020000010">
    <property type="protein sequence ID" value="CAH1798018.1"/>
    <property type="molecule type" value="Genomic_DNA"/>
</dbReference>
<name>A0A8S4PX98_OWEFU</name>
<feature type="non-terminal residue" evidence="2">
    <location>
        <position position="1"/>
    </location>
</feature>
<evidence type="ECO:0000313" key="3">
    <source>
        <dbReference type="Proteomes" id="UP000749559"/>
    </source>
</evidence>